<name>A0A5A8DU13_CAFRO</name>
<keyword evidence="2" id="KW-0378">Hydrolase</keyword>
<dbReference type="InterPro" id="IPR014001">
    <property type="entry name" value="Helicase_ATP-bd"/>
</dbReference>
<dbReference type="PANTHER" id="PTHR47961">
    <property type="entry name" value="DNA POLYMERASE THETA, PUTATIVE (AFU_ORTHOLOGUE AFUA_1G05260)-RELATED"/>
    <property type="match status" value="1"/>
</dbReference>
<dbReference type="PANTHER" id="PTHR47961:SF6">
    <property type="entry name" value="DNA-DIRECTED DNA POLYMERASE"/>
    <property type="match status" value="1"/>
</dbReference>
<accession>A0A5A8DU13</accession>
<evidence type="ECO:0008006" key="10">
    <source>
        <dbReference type="Google" id="ProtNLM"/>
    </source>
</evidence>
<evidence type="ECO:0000256" key="1">
    <source>
        <dbReference type="ARBA" id="ARBA00022741"/>
    </source>
</evidence>
<evidence type="ECO:0000259" key="7">
    <source>
        <dbReference type="PROSITE" id="PS51194"/>
    </source>
</evidence>
<dbReference type="PROSITE" id="PS51194">
    <property type="entry name" value="HELICASE_CTER"/>
    <property type="match status" value="1"/>
</dbReference>
<dbReference type="InterPro" id="IPR027417">
    <property type="entry name" value="P-loop_NTPase"/>
</dbReference>
<evidence type="ECO:0000256" key="2">
    <source>
        <dbReference type="ARBA" id="ARBA00022801"/>
    </source>
</evidence>
<comment type="caution">
    <text evidence="8">The sequence shown here is derived from an EMBL/GenBank/DDBJ whole genome shotgun (WGS) entry which is preliminary data.</text>
</comment>
<dbReference type="GO" id="GO:0016787">
    <property type="term" value="F:hydrolase activity"/>
    <property type="evidence" value="ECO:0007669"/>
    <property type="project" value="UniProtKB-KW"/>
</dbReference>
<dbReference type="InterPro" id="IPR048960">
    <property type="entry name" value="POLQ-like_helical"/>
</dbReference>
<dbReference type="Pfam" id="PF00271">
    <property type="entry name" value="Helicase_C"/>
    <property type="match status" value="1"/>
</dbReference>
<dbReference type="SMART" id="SM00490">
    <property type="entry name" value="HELICc"/>
    <property type="match status" value="1"/>
</dbReference>
<dbReference type="InterPro" id="IPR050474">
    <property type="entry name" value="Hel308_SKI2-like"/>
</dbReference>
<dbReference type="GO" id="GO:0004386">
    <property type="term" value="F:helicase activity"/>
    <property type="evidence" value="ECO:0007669"/>
    <property type="project" value="UniProtKB-KW"/>
</dbReference>
<evidence type="ECO:0000256" key="3">
    <source>
        <dbReference type="ARBA" id="ARBA00022806"/>
    </source>
</evidence>
<dbReference type="Gene3D" id="3.40.50.300">
    <property type="entry name" value="P-loop containing nucleotide triphosphate hydrolases"/>
    <property type="match status" value="2"/>
</dbReference>
<dbReference type="InterPro" id="IPR001650">
    <property type="entry name" value="Helicase_C-like"/>
</dbReference>
<gene>
    <name evidence="8" type="ORF">FNF31_00064</name>
</gene>
<dbReference type="SUPFAM" id="SSF52540">
    <property type="entry name" value="P-loop containing nucleoside triphosphate hydrolases"/>
    <property type="match status" value="1"/>
</dbReference>
<dbReference type="Proteomes" id="UP000325113">
    <property type="component" value="Unassembled WGS sequence"/>
</dbReference>
<organism evidence="8 9">
    <name type="scientific">Cafeteria roenbergensis</name>
    <name type="common">Marine flagellate</name>
    <dbReference type="NCBI Taxonomy" id="33653"/>
    <lineage>
        <taxon>Eukaryota</taxon>
        <taxon>Sar</taxon>
        <taxon>Stramenopiles</taxon>
        <taxon>Bigyra</taxon>
        <taxon>Opalozoa</taxon>
        <taxon>Bicosoecida</taxon>
        <taxon>Cafeteriaceae</taxon>
        <taxon>Cafeteria</taxon>
    </lineage>
</organism>
<dbReference type="InterPro" id="IPR011545">
    <property type="entry name" value="DEAD/DEAH_box_helicase_dom"/>
</dbReference>
<dbReference type="AlphaFoldDB" id="A0A5A8DU13"/>
<dbReference type="SMART" id="SM00487">
    <property type="entry name" value="DEXDc"/>
    <property type="match status" value="1"/>
</dbReference>
<evidence type="ECO:0000313" key="9">
    <source>
        <dbReference type="Proteomes" id="UP000325113"/>
    </source>
</evidence>
<reference evidence="8 9" key="1">
    <citation type="submission" date="2019-07" db="EMBL/GenBank/DDBJ databases">
        <title>Genomes of Cafeteria roenbergensis.</title>
        <authorList>
            <person name="Fischer M.G."/>
            <person name="Hackl T."/>
            <person name="Roman M."/>
        </authorList>
    </citation>
    <scope>NUCLEOTIDE SEQUENCE [LARGE SCALE GENOMIC DNA]</scope>
    <source>
        <strain evidence="8 9">Cflag</strain>
    </source>
</reference>
<dbReference type="PROSITE" id="PS51192">
    <property type="entry name" value="HELICASE_ATP_BIND_1"/>
    <property type="match status" value="1"/>
</dbReference>
<dbReference type="GO" id="GO:0005524">
    <property type="term" value="F:ATP binding"/>
    <property type="evidence" value="ECO:0007669"/>
    <property type="project" value="UniProtKB-KW"/>
</dbReference>
<evidence type="ECO:0000313" key="8">
    <source>
        <dbReference type="EMBL" id="KAA0168903.1"/>
    </source>
</evidence>
<dbReference type="Gene3D" id="1.10.3380.20">
    <property type="match status" value="1"/>
</dbReference>
<keyword evidence="3" id="KW-0347">Helicase</keyword>
<feature type="domain" description="Helicase C-terminal" evidence="7">
    <location>
        <begin position="271"/>
        <end position="481"/>
    </location>
</feature>
<dbReference type="GO" id="GO:0003676">
    <property type="term" value="F:nucleic acid binding"/>
    <property type="evidence" value="ECO:0007669"/>
    <property type="project" value="InterPro"/>
</dbReference>
<proteinExistence type="predicted"/>
<evidence type="ECO:0000259" key="6">
    <source>
        <dbReference type="PROSITE" id="PS51192"/>
    </source>
</evidence>
<dbReference type="SUPFAM" id="SSF158702">
    <property type="entry name" value="Sec63 N-terminal domain-like"/>
    <property type="match status" value="1"/>
</dbReference>
<dbReference type="Pfam" id="PF21099">
    <property type="entry name" value="POLQ_helical"/>
    <property type="match status" value="1"/>
</dbReference>
<feature type="compositionally biased region" description="Low complexity" evidence="5">
    <location>
        <begin position="233"/>
        <end position="248"/>
    </location>
</feature>
<evidence type="ECO:0000256" key="5">
    <source>
        <dbReference type="SAM" id="MobiDB-lite"/>
    </source>
</evidence>
<evidence type="ECO:0000256" key="4">
    <source>
        <dbReference type="ARBA" id="ARBA00022840"/>
    </source>
</evidence>
<feature type="region of interest" description="Disordered" evidence="5">
    <location>
        <begin position="208"/>
        <end position="263"/>
    </location>
</feature>
<feature type="domain" description="Helicase ATP-binding" evidence="6">
    <location>
        <begin position="1"/>
        <end position="172"/>
    </location>
</feature>
<keyword evidence="1" id="KW-0547">Nucleotide-binding</keyword>
<protein>
    <recommendedName>
        <fullName evidence="10">Helicase ATP-binding domain-containing protein</fullName>
    </recommendedName>
</protein>
<dbReference type="Pfam" id="PF00270">
    <property type="entry name" value="DEAD"/>
    <property type="match status" value="1"/>
</dbReference>
<sequence length="728" mass="77172">MLAALRRGHKCLFIVPFRALADEKAQHLKRAWASLPVRVKALIGGKASRMRLGDVDVAVCTIESACAMLNRCLLLRPGQRDDALTALRCVVIDEAHVIDSPRGAVLECLVAKLRVFDRTLRPTVEAEPVPAGAGRALGTPAARSLQVVAMSATLPGVEVVARWLGASLFRGDLTARPRPIREIMLRRGRAYTPRLQPTSVPWRLPAPRAEADAHPPRTPTQAVRRFSQPVPASPLSGASTLAASSGRRTTPRPPSASPRQPADPDAWRELVLFAAARRIPTLVFCPTKKQCEVCCSQLALAARSLPVSPAERASREQVQRELLSCLVPSPPGLLGAAAAGTAFHHGDLSNDSRRAVEEGFRAGALVVVFATSTLSNGVNLPADWVVFRTPNIAVRRIGPAEYTQMSGRAGRGLPPSAAKLASAASRPPGQALSVVILDSCSSCGVGRGFSDDALSRLVAMARHQDPAKPLPDVLCALREQSGDAEGSDTTADRVLQVAGLFTHRLPPLRSGLDRADGDIPGSPLGIRRLVLEAVAAGLACGPVGLLRVMHEALLHRRFWSALLLHGLATSADPGRVCAAFGVQPGSLGRLQEDSATFCAMVLSMCTQLGWKDLRLALGAYADRIVGAGRDEALLALMRVDGVNNARAKALADAGMTSEHDLASAHVADVEEALANGAEFVRDSGEAIDAHRERRLNASKLVQAARRHVAAQLAAERALRGPEPSGPGE</sequence>
<keyword evidence="4" id="KW-0067">ATP-binding</keyword>
<dbReference type="EMBL" id="VLTM01000001">
    <property type="protein sequence ID" value="KAA0168903.1"/>
    <property type="molecule type" value="Genomic_DNA"/>
</dbReference>